<sequence>MAGRRGLGRCFFPELPPRPWQRRGLP</sequence>
<dbReference type="Ensembl" id="ENSMUST00000381794.1">
    <property type="protein sequence ID" value="ENSMUSP00000160167.1"/>
    <property type="gene ID" value="ENSMUSG00000144252.1"/>
</dbReference>
<proteinExistence type="predicted"/>
<evidence type="ECO:0000313" key="1">
    <source>
        <dbReference type="Ensembl" id="ENSMUSP00000160167.1"/>
    </source>
</evidence>
<name>A0ABJ3HNV8_MOUSE</name>
<reference evidence="1" key="3">
    <citation type="submission" date="2025-08" db="UniProtKB">
        <authorList>
            <consortium name="Ensembl"/>
        </authorList>
    </citation>
    <scope>IDENTIFICATION</scope>
    <source>
        <strain evidence="1">C57BL/6J</strain>
    </source>
</reference>
<reference evidence="1 2" key="1">
    <citation type="journal article" date="2009" name="PLoS Biol.">
        <title>Lineage-specific biology revealed by a finished genome assembly of the mouse.</title>
        <authorList>
            <consortium name="Mouse Genome Sequencing Consortium"/>
            <person name="Church D.M."/>
            <person name="Goodstadt L."/>
            <person name="Hillier L.W."/>
            <person name="Zody M.C."/>
            <person name="Goldstein S."/>
            <person name="She X."/>
            <person name="Bult C.J."/>
            <person name="Agarwala R."/>
            <person name="Cherry J.L."/>
            <person name="DiCuccio M."/>
            <person name="Hlavina W."/>
            <person name="Kapustin Y."/>
            <person name="Meric P."/>
            <person name="Maglott D."/>
            <person name="Birtle Z."/>
            <person name="Marques A.C."/>
            <person name="Graves T."/>
            <person name="Zhou S."/>
            <person name="Teague B."/>
            <person name="Potamousis K."/>
            <person name="Churas C."/>
            <person name="Place M."/>
            <person name="Herschleb J."/>
            <person name="Runnheim R."/>
            <person name="Forrest D."/>
            <person name="Amos-Landgraf J."/>
            <person name="Schwartz D.C."/>
            <person name="Cheng Z."/>
            <person name="Lindblad-Toh K."/>
            <person name="Eichler E.E."/>
            <person name="Ponting C.P."/>
        </authorList>
    </citation>
    <scope>NUCLEOTIDE SEQUENCE [LARGE SCALE GENOMIC DNA]</scope>
    <source>
        <strain evidence="1 2">C57BL/6J</strain>
    </source>
</reference>
<dbReference type="Proteomes" id="UP000000589">
    <property type="component" value="Chromosome 12"/>
</dbReference>
<reference evidence="1 2" key="2">
    <citation type="journal article" date="2011" name="PLoS Biol.">
        <title>Modernizing reference genome assemblies.</title>
        <authorList>
            <person name="Church D.M."/>
            <person name="Schneider V.A."/>
            <person name="Graves T."/>
            <person name="Auger K."/>
            <person name="Cunningham F."/>
            <person name="Bouk N."/>
            <person name="Chen H.C."/>
            <person name="Agarwala R."/>
            <person name="McLaren W.M."/>
            <person name="Ritchie G.R."/>
            <person name="Albracht D."/>
            <person name="Kremitzki M."/>
            <person name="Rock S."/>
            <person name="Kotkiewicz H."/>
            <person name="Kremitzki C."/>
            <person name="Wollam A."/>
            <person name="Trani L."/>
            <person name="Fulton L."/>
            <person name="Fulton R."/>
            <person name="Matthews L."/>
            <person name="Whitehead S."/>
            <person name="Chow W."/>
            <person name="Torrance J."/>
            <person name="Dunn M."/>
            <person name="Harden G."/>
            <person name="Threadgold G."/>
            <person name="Wood J."/>
            <person name="Collins J."/>
            <person name="Heath P."/>
            <person name="Griffiths G."/>
            <person name="Pelan S."/>
            <person name="Grafham D."/>
            <person name="Eichler E.E."/>
            <person name="Weinstock G."/>
            <person name="Mardis E.R."/>
            <person name="Wilson R.K."/>
            <person name="Howe K."/>
            <person name="Flicek P."/>
            <person name="Hubbard T."/>
        </authorList>
    </citation>
    <scope>NUCLEOTIDE SEQUENCE [LARGE SCALE GENOMIC DNA]</scope>
    <source>
        <strain evidence="1 2">C57BL/6J</strain>
    </source>
</reference>
<accession>A0ABJ3HNV8</accession>
<evidence type="ECO:0000313" key="2">
    <source>
        <dbReference type="Proteomes" id="UP000000589"/>
    </source>
</evidence>
<reference evidence="1" key="4">
    <citation type="submission" date="2025-09" db="UniProtKB">
        <authorList>
            <consortium name="Ensembl"/>
        </authorList>
    </citation>
    <scope>IDENTIFICATION</scope>
    <source>
        <strain evidence="1">C57BL/6J</strain>
    </source>
</reference>
<organism evidence="1 2">
    <name type="scientific">Mus musculus</name>
    <name type="common">Mouse</name>
    <dbReference type="NCBI Taxonomy" id="10090"/>
    <lineage>
        <taxon>Eukaryota</taxon>
        <taxon>Metazoa</taxon>
        <taxon>Chordata</taxon>
        <taxon>Craniata</taxon>
        <taxon>Vertebrata</taxon>
        <taxon>Euteleostomi</taxon>
        <taxon>Mammalia</taxon>
        <taxon>Eutheria</taxon>
        <taxon>Euarchontoglires</taxon>
        <taxon>Glires</taxon>
        <taxon>Rodentia</taxon>
        <taxon>Myomorpha</taxon>
        <taxon>Muroidea</taxon>
        <taxon>Muridae</taxon>
        <taxon>Murinae</taxon>
        <taxon>Mus</taxon>
        <taxon>Mus</taxon>
    </lineage>
</organism>
<keyword evidence="2" id="KW-1185">Reference proteome</keyword>
<protein>
    <submittedName>
        <fullName evidence="1">Uncharacterized protein</fullName>
    </submittedName>
</protein>